<dbReference type="Pfam" id="PF01490">
    <property type="entry name" value="Aa_trans"/>
    <property type="match status" value="1"/>
</dbReference>
<feature type="transmembrane region" description="Helical" evidence="7">
    <location>
        <begin position="489"/>
        <end position="516"/>
    </location>
</feature>
<evidence type="ECO:0000256" key="6">
    <source>
        <dbReference type="SAM" id="MobiDB-lite"/>
    </source>
</evidence>
<feature type="transmembrane region" description="Helical" evidence="7">
    <location>
        <begin position="343"/>
        <end position="367"/>
    </location>
</feature>
<name>A0A177VDJ9_9BASI</name>
<evidence type="ECO:0000256" key="1">
    <source>
        <dbReference type="ARBA" id="ARBA00004141"/>
    </source>
</evidence>
<dbReference type="Gene3D" id="1.20.1740.10">
    <property type="entry name" value="Amino acid/polyamine transporter I"/>
    <property type="match status" value="1"/>
</dbReference>
<comment type="subcellular location">
    <subcellularLocation>
        <location evidence="1">Membrane</location>
        <topology evidence="1">Multi-pass membrane protein</topology>
    </subcellularLocation>
</comment>
<comment type="similarity">
    <text evidence="2">Belongs to the amino acid/polyamine transporter 2 family.</text>
</comment>
<dbReference type="PANTHER" id="PTHR22950:SF666">
    <property type="entry name" value="VACUOLAR AMINO ACID TRANSPORTER 4"/>
    <property type="match status" value="1"/>
</dbReference>
<keyword evidence="12" id="KW-1185">Reference proteome</keyword>
<evidence type="ECO:0000313" key="12">
    <source>
        <dbReference type="Proteomes" id="UP000836402"/>
    </source>
</evidence>
<dbReference type="EMBL" id="LWDD02000132">
    <property type="protein sequence ID" value="KAE8263557.1"/>
    <property type="molecule type" value="Genomic_DNA"/>
</dbReference>
<reference evidence="9" key="3">
    <citation type="submission" date="2020-10" db="EMBL/GenBank/DDBJ databases">
        <authorList>
            <person name="Sedaghatjoo S."/>
        </authorList>
    </citation>
    <scope>NUCLEOTIDE SEQUENCE</scope>
    <source>
        <strain evidence="9">AZH3</strain>
    </source>
</reference>
<gene>
    <name evidence="10" type="ORF">A4X03_0g1593</name>
    <name evidence="9" type="ORF">JKIAZH3_G6520</name>
</gene>
<proteinExistence type="inferred from homology"/>
<dbReference type="InterPro" id="IPR013057">
    <property type="entry name" value="AA_transpt_TM"/>
</dbReference>
<feature type="transmembrane region" description="Helical" evidence="7">
    <location>
        <begin position="205"/>
        <end position="225"/>
    </location>
</feature>
<feature type="transmembrane region" description="Helical" evidence="7">
    <location>
        <begin position="457"/>
        <end position="477"/>
    </location>
</feature>
<evidence type="ECO:0000313" key="11">
    <source>
        <dbReference type="Proteomes" id="UP000077671"/>
    </source>
</evidence>
<feature type="transmembrane region" description="Helical" evidence="7">
    <location>
        <begin position="134"/>
        <end position="155"/>
    </location>
</feature>
<keyword evidence="4 7" id="KW-1133">Transmembrane helix</keyword>
<feature type="compositionally biased region" description="Acidic residues" evidence="6">
    <location>
        <begin position="61"/>
        <end position="80"/>
    </location>
</feature>
<feature type="transmembrane region" description="Helical" evidence="7">
    <location>
        <begin position="387"/>
        <end position="412"/>
    </location>
</feature>
<evidence type="ECO:0000256" key="2">
    <source>
        <dbReference type="ARBA" id="ARBA00008066"/>
    </source>
</evidence>
<evidence type="ECO:0000313" key="9">
    <source>
        <dbReference type="EMBL" id="CAD6938050.1"/>
    </source>
</evidence>
<dbReference type="EMBL" id="CAJHJG010004063">
    <property type="protein sequence ID" value="CAD6938050.1"/>
    <property type="molecule type" value="Genomic_DNA"/>
</dbReference>
<evidence type="ECO:0000256" key="4">
    <source>
        <dbReference type="ARBA" id="ARBA00022989"/>
    </source>
</evidence>
<feature type="compositionally biased region" description="Low complexity" evidence="6">
    <location>
        <begin position="7"/>
        <end position="20"/>
    </location>
</feature>
<feature type="transmembrane region" description="Helical" evidence="7">
    <location>
        <begin position="161"/>
        <end position="185"/>
    </location>
</feature>
<feature type="transmembrane region" description="Helical" evidence="7">
    <location>
        <begin position="310"/>
        <end position="331"/>
    </location>
</feature>
<comment type="caution">
    <text evidence="10">The sequence shown here is derived from an EMBL/GenBank/DDBJ whole genome shotgun (WGS) entry which is preliminary data.</text>
</comment>
<evidence type="ECO:0000256" key="5">
    <source>
        <dbReference type="ARBA" id="ARBA00023136"/>
    </source>
</evidence>
<organism evidence="10 11">
    <name type="scientific">Tilletia caries</name>
    <name type="common">wheat bunt fungus</name>
    <dbReference type="NCBI Taxonomy" id="13290"/>
    <lineage>
        <taxon>Eukaryota</taxon>
        <taxon>Fungi</taxon>
        <taxon>Dikarya</taxon>
        <taxon>Basidiomycota</taxon>
        <taxon>Ustilaginomycotina</taxon>
        <taxon>Exobasidiomycetes</taxon>
        <taxon>Tilletiales</taxon>
        <taxon>Tilletiaceae</taxon>
        <taxon>Tilletia</taxon>
    </lineage>
</organism>
<feature type="transmembrane region" description="Helical" evidence="7">
    <location>
        <begin position="245"/>
        <end position="262"/>
    </location>
</feature>
<dbReference type="AlphaFoldDB" id="A0A177VDJ9"/>
<reference evidence="10" key="2">
    <citation type="journal article" date="2019" name="IMA Fungus">
        <title>Genome sequencing and comparison of five Tilletia species to identify candidate genes for the detection of regulated species infecting wheat.</title>
        <authorList>
            <person name="Nguyen H.D.T."/>
            <person name="Sultana T."/>
            <person name="Kesanakurti P."/>
            <person name="Hambleton S."/>
        </authorList>
    </citation>
    <scope>NUCLEOTIDE SEQUENCE</scope>
    <source>
        <strain evidence="10">DAOMC 238032</strain>
    </source>
</reference>
<dbReference type="GO" id="GO:0005774">
    <property type="term" value="C:vacuolar membrane"/>
    <property type="evidence" value="ECO:0007669"/>
    <property type="project" value="TreeGrafter"/>
</dbReference>
<evidence type="ECO:0000313" key="10">
    <source>
        <dbReference type="EMBL" id="KAE8263557.1"/>
    </source>
</evidence>
<feature type="domain" description="Amino acid transporter transmembrane" evidence="8">
    <location>
        <begin position="129"/>
        <end position="511"/>
    </location>
</feature>
<evidence type="ECO:0000259" key="8">
    <source>
        <dbReference type="Pfam" id="PF01490"/>
    </source>
</evidence>
<feature type="transmembrane region" description="Helical" evidence="7">
    <location>
        <begin position="433"/>
        <end position="451"/>
    </location>
</feature>
<reference evidence="10" key="1">
    <citation type="submission" date="2016-04" db="EMBL/GenBank/DDBJ databases">
        <authorList>
            <person name="Nguyen H.D."/>
            <person name="Kesanakurti P."/>
            <person name="Cullis J."/>
            <person name="Levesque C.A."/>
            <person name="Hambleton S."/>
        </authorList>
    </citation>
    <scope>NUCLEOTIDE SEQUENCE</scope>
    <source>
        <strain evidence="10">DAOMC 238032</strain>
    </source>
</reference>
<evidence type="ECO:0000256" key="3">
    <source>
        <dbReference type="ARBA" id="ARBA00022692"/>
    </source>
</evidence>
<dbReference type="GO" id="GO:0015179">
    <property type="term" value="F:L-amino acid transmembrane transporter activity"/>
    <property type="evidence" value="ECO:0007669"/>
    <property type="project" value="TreeGrafter"/>
</dbReference>
<dbReference type="PANTHER" id="PTHR22950">
    <property type="entry name" value="AMINO ACID TRANSPORTER"/>
    <property type="match status" value="1"/>
</dbReference>
<evidence type="ECO:0000256" key="7">
    <source>
        <dbReference type="SAM" id="Phobius"/>
    </source>
</evidence>
<dbReference type="Proteomes" id="UP000836402">
    <property type="component" value="Unassembled WGS sequence"/>
</dbReference>
<dbReference type="Proteomes" id="UP000077671">
    <property type="component" value="Unassembled WGS sequence"/>
</dbReference>
<sequence>MSKANYGSSSAQASGSSSGARNDLEAARARAAQVTTTPTIKRRAAPRPVAHDSSIINSWSESEDGDDEDDEDDDDEEEQSVDPAHTDASNGDSRPRFESDPLLAGRKPRRASTGTRIRQAQKHATRGDATVMDAVLMLLKSFVGTGILFLGKAFFNGGLLFSVIILCVVAMVSLASFLLLVKANLKVPASFGEMGGILYGPKMRIAILSSIVMSQLGFVAAYTVFVAQNLQAFVLAVSHCKTMIPIGYLIFGQCIVFLPLSLIRRIAKLSGVALIANVSILVGIIYLFQFEIRKLANEGIAEVKMFNSKSFPLLIGTAVFTFEGVGLVIPITEAMREPQRFPAVLTSVMVGTMVLFSTAGVLAYSAFGSKVQTVVINNLPQESRFVQALQCIYSIAILLSAPLQLFPAVSILERGIFINKSGRHDWRVKMEKNVFRSCIVLVTAVIAFLGASDLDKFVSLIGSIACVPLCFIYPPLLHLKACATKRRTILLDWLLLAFGIVCVGFAGSQTIAAMLAPQDPQEPICTPPSL</sequence>
<accession>A0A177VDJ9</accession>
<keyword evidence="5 7" id="KW-0472">Membrane</keyword>
<protein>
    <recommendedName>
        <fullName evidence="8">Amino acid transporter transmembrane domain-containing protein</fullName>
    </recommendedName>
</protein>
<feature type="region of interest" description="Disordered" evidence="6">
    <location>
        <begin position="1"/>
        <end position="123"/>
    </location>
</feature>
<feature type="transmembrane region" description="Helical" evidence="7">
    <location>
        <begin position="269"/>
        <end position="290"/>
    </location>
</feature>
<keyword evidence="3 7" id="KW-0812">Transmembrane</keyword>